<dbReference type="GO" id="GO:0016020">
    <property type="term" value="C:membrane"/>
    <property type="evidence" value="ECO:0007669"/>
    <property type="project" value="UniProtKB-SubCell"/>
</dbReference>
<accession>A0A0B0DBX9</accession>
<feature type="transmembrane region" description="Helical" evidence="7">
    <location>
        <begin position="253"/>
        <end position="274"/>
    </location>
</feature>
<keyword evidence="3" id="KW-1003">Cell membrane</keyword>
<feature type="transmembrane region" description="Helical" evidence="7">
    <location>
        <begin position="225"/>
        <end position="247"/>
    </location>
</feature>
<evidence type="ECO:0000256" key="2">
    <source>
        <dbReference type="ARBA" id="ARBA00022448"/>
    </source>
</evidence>
<keyword evidence="2" id="KW-0813">Transport</keyword>
<dbReference type="GO" id="GO:0055085">
    <property type="term" value="P:transmembrane transport"/>
    <property type="evidence" value="ECO:0007669"/>
    <property type="project" value="InterPro"/>
</dbReference>
<feature type="transmembrane region" description="Helical" evidence="7">
    <location>
        <begin position="6"/>
        <end position="26"/>
    </location>
</feature>
<dbReference type="EMBL" id="JROM01000022">
    <property type="protein sequence ID" value="KHE74285.1"/>
    <property type="molecule type" value="Genomic_DNA"/>
</dbReference>
<name>A0A0B0DBX9_9MICC</name>
<comment type="caution">
    <text evidence="8">The sequence shown here is derived from an EMBL/GenBank/DDBJ whole genome shotgun (WGS) entry which is preliminary data.</text>
</comment>
<dbReference type="STRING" id="223184.AS25_07850"/>
<evidence type="ECO:0000256" key="4">
    <source>
        <dbReference type="ARBA" id="ARBA00022692"/>
    </source>
</evidence>
<keyword evidence="5 7" id="KW-1133">Transmembrane helix</keyword>
<feature type="transmembrane region" description="Helical" evidence="7">
    <location>
        <begin position="286"/>
        <end position="305"/>
    </location>
</feature>
<proteinExistence type="predicted"/>
<protein>
    <submittedName>
        <fullName evidence="8">Membrane protein</fullName>
    </submittedName>
</protein>
<evidence type="ECO:0000313" key="8">
    <source>
        <dbReference type="EMBL" id="KHE74285.1"/>
    </source>
</evidence>
<feature type="transmembrane region" description="Helical" evidence="7">
    <location>
        <begin position="124"/>
        <end position="142"/>
    </location>
</feature>
<feature type="transmembrane region" description="Helical" evidence="7">
    <location>
        <begin position="61"/>
        <end position="82"/>
    </location>
</feature>
<keyword evidence="4 7" id="KW-0812">Transmembrane</keyword>
<dbReference type="PANTHER" id="PTHR36838">
    <property type="entry name" value="AUXIN EFFLUX CARRIER FAMILY PROTEIN"/>
    <property type="match status" value="1"/>
</dbReference>
<dbReference type="Proteomes" id="UP000030664">
    <property type="component" value="Unassembled WGS sequence"/>
</dbReference>
<sequence length="306" mass="31539">MSGVVSGFFIVWAVIGLGYVIGRAGVLGPDGQRVLSKLAFYVASPPLLFTTISEADIHHIFSAPLLVAATSAWLTMIAYALLSRFVFSRDAATVVMGAQAAGQVNAANLGIPIALFVLGDASQVAPVMLFQLAINTPLYLTIMDTLTGGRRPTVGSVLKNIVTNPLIMGSALGIMSAATGIRLPDLAMEPVRIVAGAAVPAMLLAFGLSLVGSRPLASPGARVDTLLATGAKVVVHPGLALLLAWALGLTGHALYAAVIMAALPTAQNLYVAAVRYDRATTVCRDTVLLTTVVSMATMAVAAVFLS</sequence>
<evidence type="ECO:0000256" key="5">
    <source>
        <dbReference type="ARBA" id="ARBA00022989"/>
    </source>
</evidence>
<evidence type="ECO:0000256" key="3">
    <source>
        <dbReference type="ARBA" id="ARBA00022475"/>
    </source>
</evidence>
<evidence type="ECO:0000313" key="9">
    <source>
        <dbReference type="Proteomes" id="UP000030664"/>
    </source>
</evidence>
<reference evidence="8 9" key="1">
    <citation type="submission" date="2014-09" db="EMBL/GenBank/DDBJ databases">
        <title>High-quality draft genome sequence of Kocuria marina SO9-6, an actinobacterium isolated from a copper mine.</title>
        <authorList>
            <person name="Castro D.B."/>
            <person name="Pereira L.B."/>
            <person name="Silva M.V."/>
            <person name="Silva B.P."/>
            <person name="Zanardi B.R."/>
            <person name="Carlos C."/>
            <person name="Belgini D.R."/>
            <person name="Limache E.G."/>
            <person name="Lacerda G.V."/>
            <person name="Nery M.B."/>
            <person name="Gomes M.B."/>
            <person name="Souza S."/>
            <person name="Silva T.M."/>
            <person name="Rodrigues V.D."/>
            <person name="Paulino L.C."/>
            <person name="Vicentini R."/>
            <person name="Ferraz L.F."/>
            <person name="Ottoboni L.M."/>
        </authorList>
    </citation>
    <scope>NUCLEOTIDE SEQUENCE [LARGE SCALE GENOMIC DNA]</scope>
    <source>
        <strain evidence="8 9">SO9-6</strain>
    </source>
</reference>
<dbReference type="InterPro" id="IPR004776">
    <property type="entry name" value="Mem_transp_PIN-like"/>
</dbReference>
<feature type="transmembrane region" description="Helical" evidence="7">
    <location>
        <begin position="94"/>
        <end position="118"/>
    </location>
</feature>
<feature type="transmembrane region" description="Helical" evidence="7">
    <location>
        <begin position="162"/>
        <end position="181"/>
    </location>
</feature>
<dbReference type="Pfam" id="PF03547">
    <property type="entry name" value="Mem_trans"/>
    <property type="match status" value="1"/>
</dbReference>
<keyword evidence="6 7" id="KW-0472">Membrane</keyword>
<dbReference type="RefSeq" id="WP_035964063.1">
    <property type="nucleotide sequence ID" value="NZ_JAQDQR010000001.1"/>
</dbReference>
<dbReference type="AlphaFoldDB" id="A0A0B0DBX9"/>
<evidence type="ECO:0000256" key="7">
    <source>
        <dbReference type="SAM" id="Phobius"/>
    </source>
</evidence>
<organism evidence="8 9">
    <name type="scientific">Kocuria marina</name>
    <dbReference type="NCBI Taxonomy" id="223184"/>
    <lineage>
        <taxon>Bacteria</taxon>
        <taxon>Bacillati</taxon>
        <taxon>Actinomycetota</taxon>
        <taxon>Actinomycetes</taxon>
        <taxon>Micrococcales</taxon>
        <taxon>Micrococcaceae</taxon>
        <taxon>Kocuria</taxon>
    </lineage>
</organism>
<dbReference type="eggNOG" id="COG0679">
    <property type="taxonomic scope" value="Bacteria"/>
</dbReference>
<feature type="transmembrane region" description="Helical" evidence="7">
    <location>
        <begin position="193"/>
        <end position="213"/>
    </location>
</feature>
<gene>
    <name evidence="8" type="ORF">AS25_07850</name>
</gene>
<comment type="subcellular location">
    <subcellularLocation>
        <location evidence="1">Membrane</location>
        <topology evidence="1">Multi-pass membrane protein</topology>
    </subcellularLocation>
</comment>
<evidence type="ECO:0000256" key="1">
    <source>
        <dbReference type="ARBA" id="ARBA00004141"/>
    </source>
</evidence>
<evidence type="ECO:0000256" key="6">
    <source>
        <dbReference type="ARBA" id="ARBA00023136"/>
    </source>
</evidence>
<dbReference type="PANTHER" id="PTHR36838:SF1">
    <property type="entry name" value="SLR1864 PROTEIN"/>
    <property type="match status" value="1"/>
</dbReference>